<feature type="compositionally biased region" description="Low complexity" evidence="1">
    <location>
        <begin position="289"/>
        <end position="317"/>
    </location>
</feature>
<accession>A0A9E8ZDY7</accession>
<feature type="region of interest" description="Disordered" evidence="1">
    <location>
        <begin position="289"/>
        <end position="318"/>
    </location>
</feature>
<protein>
    <submittedName>
        <fullName evidence="2">DUF3370 domain-containing protein</fullName>
    </submittedName>
</protein>
<dbReference type="EMBL" id="CP113797">
    <property type="protein sequence ID" value="WAL59460.1"/>
    <property type="molecule type" value="Genomic_DNA"/>
</dbReference>
<evidence type="ECO:0000313" key="3">
    <source>
        <dbReference type="Proteomes" id="UP001163152"/>
    </source>
</evidence>
<dbReference type="Pfam" id="PF11850">
    <property type="entry name" value="DUF3370"/>
    <property type="match status" value="1"/>
</dbReference>
<organism evidence="2 3">
    <name type="scientific">Thermocoleostomius sinensis A174</name>
    <dbReference type="NCBI Taxonomy" id="2016057"/>
    <lineage>
        <taxon>Bacteria</taxon>
        <taxon>Bacillati</taxon>
        <taxon>Cyanobacteriota</taxon>
        <taxon>Cyanophyceae</taxon>
        <taxon>Oculatellales</taxon>
        <taxon>Oculatellaceae</taxon>
        <taxon>Thermocoleostomius</taxon>
    </lineage>
</organism>
<dbReference type="AlphaFoldDB" id="A0A9E8ZDY7"/>
<evidence type="ECO:0000256" key="1">
    <source>
        <dbReference type="SAM" id="MobiDB-lite"/>
    </source>
</evidence>
<name>A0A9E8ZDY7_9CYAN</name>
<dbReference type="Proteomes" id="UP001163152">
    <property type="component" value="Chromosome"/>
</dbReference>
<feature type="region of interest" description="Disordered" evidence="1">
    <location>
        <begin position="20"/>
        <end position="48"/>
    </location>
</feature>
<dbReference type="RefSeq" id="WP_268609255.1">
    <property type="nucleotide sequence ID" value="NZ_CP113797.1"/>
</dbReference>
<gene>
    <name evidence="2" type="ORF">OXH18_20145</name>
</gene>
<reference evidence="2" key="1">
    <citation type="submission" date="2022-12" db="EMBL/GenBank/DDBJ databases">
        <title>Polyphasic identification of a Novel Hot-Spring Cyanobacterium Ocullathermofonsia sinensis gen nov. sp. nov. and Genomic Insights on its Adaptations to the Thermal Habitat.</title>
        <authorList>
            <person name="Daroch M."/>
            <person name="Tang J."/>
            <person name="Jiang Y."/>
        </authorList>
    </citation>
    <scope>NUCLEOTIDE SEQUENCE</scope>
    <source>
        <strain evidence="2">PKUAC-SCTA174</strain>
    </source>
</reference>
<proteinExistence type="predicted"/>
<dbReference type="KEGG" id="tsin:OXH18_20145"/>
<keyword evidence="3" id="KW-1185">Reference proteome</keyword>
<evidence type="ECO:0000313" key="2">
    <source>
        <dbReference type="EMBL" id="WAL59460.1"/>
    </source>
</evidence>
<sequence>MLTVLSFLSLAQIVAPVPVPPPSATSSPALESPVARPTPVQQPSSNLPDAPVLIPPIQPPIVAPPPVTPPARQVEVVRSQEVRPLPGQLDEIPVFNSNSPEIIQTDGILLSTFPADGMRSAEAHLNYPLQGRFDLFAHHIAKGVTPEDDRTPFLGVIVYNPTNEPVTLDILQAVSYLSQEAPFVDLPSYVGNPVGNVFAGPGSRTTNDVLRGQRQPHWPAQVIIPPRRSQLLVNVPIPLRRLTVATDGTLPPGYIIPPAVAAAAPTTASRGAASLAGTAPTGTATAVTEVAASSNSSNSSSSSNPSSRPPSNRTPATNGRTILMHLSSSGPVYLASLAMYAPKVVGGGERVPSLQDWEALLRNGSLAVPRDRNPTPPDARAFLRFFYGRVAGVAQGSQWSALATDGEGVEHLSIPRPGEEFSYVISTVDHNTFGTGQIQSAPMLVRYPDTAYRAHGNYGIKYDISMPLYNHTNSTQRVAILLQTPVQDEGLESGLRFREPPDNQIFFRGTVRLRFTDDFGIPQTRYLHIVQRRGQQGEPLLQMTMPPGNRRLVEVQFIYPPDSTPPQVLTVRTQGNREIIEVRNE</sequence>
<dbReference type="InterPro" id="IPR021801">
    <property type="entry name" value="DUF3370"/>
</dbReference>